<name>A0A370HRQ8_9HYPH</name>
<dbReference type="InterPro" id="IPR039808">
    <property type="entry name" value="Cadherin"/>
</dbReference>
<evidence type="ECO:0000256" key="2">
    <source>
        <dbReference type="ARBA" id="ARBA00022692"/>
    </source>
</evidence>
<dbReference type="InterPro" id="IPR015919">
    <property type="entry name" value="Cadherin-like_sf"/>
</dbReference>
<comment type="caution">
    <text evidence="10">The sequence shown here is derived from an EMBL/GenBank/DDBJ whole genome shotgun (WGS) entry which is preliminary data.</text>
</comment>
<evidence type="ECO:0000256" key="3">
    <source>
        <dbReference type="ARBA" id="ARBA00022729"/>
    </source>
</evidence>
<dbReference type="NCBIfam" id="TIGR01965">
    <property type="entry name" value="VCBS_repeat"/>
    <property type="match status" value="6"/>
</dbReference>
<dbReference type="Pfam" id="PF00028">
    <property type="entry name" value="Cadherin"/>
    <property type="match status" value="1"/>
</dbReference>
<evidence type="ECO:0000256" key="4">
    <source>
        <dbReference type="ARBA" id="ARBA00022737"/>
    </source>
</evidence>
<dbReference type="PANTHER" id="PTHR24027:SF422">
    <property type="entry name" value="CADHERIN DOMAIN-CONTAINING PROTEIN"/>
    <property type="match status" value="1"/>
</dbReference>
<dbReference type="Pfam" id="PF17803">
    <property type="entry name" value="Cadherin_4"/>
    <property type="match status" value="5"/>
</dbReference>
<dbReference type="InterPro" id="IPR013783">
    <property type="entry name" value="Ig-like_fold"/>
</dbReference>
<keyword evidence="5" id="KW-0106">Calcium</keyword>
<dbReference type="PROSITE" id="PS50095">
    <property type="entry name" value="PLAT"/>
    <property type="match status" value="1"/>
</dbReference>
<dbReference type="SMART" id="SM00112">
    <property type="entry name" value="CA"/>
    <property type="match status" value="1"/>
</dbReference>
<dbReference type="GO" id="GO:0005912">
    <property type="term" value="C:adherens junction"/>
    <property type="evidence" value="ECO:0007669"/>
    <property type="project" value="TreeGrafter"/>
</dbReference>
<dbReference type="GO" id="GO:0007156">
    <property type="term" value="P:homophilic cell adhesion via plasma membrane adhesion molecules"/>
    <property type="evidence" value="ECO:0007669"/>
    <property type="project" value="InterPro"/>
</dbReference>
<keyword evidence="6" id="KW-1133">Transmembrane helix</keyword>
<dbReference type="GO" id="GO:0000902">
    <property type="term" value="P:cell morphogenesis"/>
    <property type="evidence" value="ECO:0007669"/>
    <property type="project" value="TreeGrafter"/>
</dbReference>
<dbReference type="GO" id="GO:0005509">
    <property type="term" value="F:calcium ion binding"/>
    <property type="evidence" value="ECO:0007669"/>
    <property type="project" value="InterPro"/>
</dbReference>
<dbReference type="InterPro" id="IPR001024">
    <property type="entry name" value="PLAT/LH2_dom"/>
</dbReference>
<dbReference type="GO" id="GO:0016477">
    <property type="term" value="P:cell migration"/>
    <property type="evidence" value="ECO:0007669"/>
    <property type="project" value="TreeGrafter"/>
</dbReference>
<dbReference type="InterPro" id="IPR002126">
    <property type="entry name" value="Cadherin-like_dom"/>
</dbReference>
<evidence type="ECO:0000259" key="8">
    <source>
        <dbReference type="PROSITE" id="PS50095"/>
    </source>
</evidence>
<dbReference type="GO" id="GO:0016339">
    <property type="term" value="P:calcium-dependent cell-cell adhesion via plasma membrane cell adhesion molecules"/>
    <property type="evidence" value="ECO:0007669"/>
    <property type="project" value="TreeGrafter"/>
</dbReference>
<keyword evidence="7" id="KW-0472">Membrane</keyword>
<accession>A0A370HRQ8</accession>
<dbReference type="Gene3D" id="2.60.40.10">
    <property type="entry name" value="Immunoglobulins"/>
    <property type="match status" value="4"/>
</dbReference>
<reference evidence="10 11" key="1">
    <citation type="submission" date="2018-07" db="EMBL/GenBank/DDBJ databases">
        <title>Genomic Encyclopedia of Type Strains, Phase IV (KMG-IV): sequencing the most valuable type-strain genomes for metagenomic binning, comparative biology and taxonomic classification.</title>
        <authorList>
            <person name="Goeker M."/>
        </authorList>
    </citation>
    <scope>NUCLEOTIDE SEQUENCE [LARGE SCALE GENOMIC DNA]</scope>
    <source>
        <strain evidence="10 11">DSM 14364</strain>
    </source>
</reference>
<dbReference type="OrthoDB" id="5593939at2"/>
<protein>
    <submittedName>
        <fullName evidence="10">VCBS repeat-containing protein</fullName>
    </submittedName>
</protein>
<dbReference type="AlphaFoldDB" id="A0A370HRQ8"/>
<keyword evidence="3" id="KW-0732">Signal</keyword>
<proteinExistence type="predicted"/>
<dbReference type="InterPro" id="IPR040853">
    <property type="entry name" value="RapA2_cadherin-like"/>
</dbReference>
<evidence type="ECO:0000313" key="10">
    <source>
        <dbReference type="EMBL" id="RDI60975.1"/>
    </source>
</evidence>
<dbReference type="GO" id="GO:0007043">
    <property type="term" value="P:cell-cell junction assembly"/>
    <property type="evidence" value="ECO:0007669"/>
    <property type="project" value="TreeGrafter"/>
</dbReference>
<evidence type="ECO:0000259" key="9">
    <source>
        <dbReference type="PROSITE" id="PS50268"/>
    </source>
</evidence>
<evidence type="ECO:0000256" key="1">
    <source>
        <dbReference type="ARBA" id="ARBA00004167"/>
    </source>
</evidence>
<evidence type="ECO:0000256" key="7">
    <source>
        <dbReference type="ARBA" id="ARBA00023136"/>
    </source>
</evidence>
<dbReference type="InterPro" id="IPR010221">
    <property type="entry name" value="VCBS_dom"/>
</dbReference>
<keyword evidence="4" id="KW-0677">Repeat</keyword>
<dbReference type="PANTHER" id="PTHR24027">
    <property type="entry name" value="CADHERIN-23"/>
    <property type="match status" value="1"/>
</dbReference>
<dbReference type="GO" id="GO:0008013">
    <property type="term" value="F:beta-catenin binding"/>
    <property type="evidence" value="ECO:0007669"/>
    <property type="project" value="TreeGrafter"/>
</dbReference>
<dbReference type="RefSeq" id="WP_114769166.1">
    <property type="nucleotide sequence ID" value="NZ_QQBB01000002.1"/>
</dbReference>
<evidence type="ECO:0000313" key="11">
    <source>
        <dbReference type="Proteomes" id="UP000254925"/>
    </source>
</evidence>
<comment type="subcellular location">
    <subcellularLocation>
        <location evidence="1">Membrane</location>
        <topology evidence="1">Single-pass membrane protein</topology>
    </subcellularLocation>
</comment>
<feature type="domain" description="Cadherin" evidence="9">
    <location>
        <begin position="775"/>
        <end position="864"/>
    </location>
</feature>
<gene>
    <name evidence="10" type="ORF">DES45_102365</name>
</gene>
<dbReference type="CDD" id="cd11304">
    <property type="entry name" value="Cadherin_repeat"/>
    <property type="match status" value="1"/>
</dbReference>
<dbReference type="SUPFAM" id="SSF49313">
    <property type="entry name" value="Cadherin-like"/>
    <property type="match status" value="1"/>
</dbReference>
<dbReference type="PROSITE" id="PS50268">
    <property type="entry name" value="CADHERIN_2"/>
    <property type="match status" value="1"/>
</dbReference>
<dbReference type="GO" id="GO:0045296">
    <property type="term" value="F:cadherin binding"/>
    <property type="evidence" value="ECO:0007669"/>
    <property type="project" value="TreeGrafter"/>
</dbReference>
<evidence type="ECO:0000256" key="6">
    <source>
        <dbReference type="ARBA" id="ARBA00022989"/>
    </source>
</evidence>
<dbReference type="GO" id="GO:0016342">
    <property type="term" value="C:catenin complex"/>
    <property type="evidence" value="ECO:0007669"/>
    <property type="project" value="TreeGrafter"/>
</dbReference>
<dbReference type="GO" id="GO:0034332">
    <property type="term" value="P:adherens junction organization"/>
    <property type="evidence" value="ECO:0007669"/>
    <property type="project" value="TreeGrafter"/>
</dbReference>
<sequence length="1104" mass="113715">MSLTTFNEFLLAKQISFTSGGEPVLTQSQFSTYYTAWLTSIFSDPAVQQWLRDNYKIDLAGKAIQVNLNQNSDTLLPTVNGITDQKIYDALFGEKSSLIVGTGKTTQERSYVSDFEDTALKAMFAPKVSGPVTGQATEDGTAAPLKALANITDADTKLDSLKVLYSNLPAGVTYDESTKSFVLDTSNEAYQHLAKGQTDKVSFTYIVSDGKYQTEATATWTITGTNDAPVVSGAVTGVATEDGSASTLNALANASDKDDGTVLAVVNVPVGKDLQAGVTYDAATHTFSLDPSDAAYQHLAAGQTHIVTVNYGVSDGSVTTEASVSWTITGTNDAPIVSGSVTGAANEDGLVSSLNALLNVTDKDDASVLSVVNVPAADKLPAGVTYDAVAHTFSLDPSNATYQHLAAGKTQVVTVNYGVSDGIATTDASVSWTVTGTNDAPRVSGAVNGSAFEDTAVSQLDALANASDPDDNSVLSVVNVPAAQDLPAGVTYDAATKTFTFDPSNGAYQHLAAGQKEVVVVNYGVSDGTATTGASVSWTITGTNDAPTVSGAVTGTATEDGAASTLNALAKATDKDDGAVLSVVDVPMADKLPAGVTYDAAAATFRLDPSHAAYQHLAAGQKEVVTVHYGVSDGSATTDASVSWTITGTNDAPRISDVVKGNATEDGAFSHLNALANASDPDDGSALSVVNVPATGDLPAGVSYDAATHKFGLDPSNLAFQHLAAGQEQVVTVHYGVSDGVDTTDASVSWTVTGVNDAPKSVSLDHSSVAENAAGAIIGKLSAIDPDDNDVVSFSVLKADGSGAVDNRFTVDASGNLKLAAGVSLDYEAASSINVVVRGMDNGGSFKDQAFTIAVQDVNEAPTAVQLLNKLASTPENGAAVKVADIKVIDDALGTNALSLSGADSGSFSIETNATTGAKELWFKGGADFEKKAAYDVTVNVDDPTVGVNPDAFDTFHFGITDVVEGTRVSFDKGIDGASYSENGLKVRALTSGDTLDFVAGTGSGDQDLKLHSGTNSPYEFTKDGGGTFTLLSVDLVGSEGSGGTWYAYKGATLVGSQNVSTGSTIDFSLYGDLFKDVTSVKWETVNDNQNANQSQTIDNLWFI</sequence>
<dbReference type="Gene3D" id="2.60.40.60">
    <property type="entry name" value="Cadherins"/>
    <property type="match status" value="1"/>
</dbReference>
<dbReference type="EMBL" id="QQBB01000002">
    <property type="protein sequence ID" value="RDI60975.1"/>
    <property type="molecule type" value="Genomic_DNA"/>
</dbReference>
<organism evidence="10 11">
    <name type="scientific">Microvirga subterranea</name>
    <dbReference type="NCBI Taxonomy" id="186651"/>
    <lineage>
        <taxon>Bacteria</taxon>
        <taxon>Pseudomonadati</taxon>
        <taxon>Pseudomonadota</taxon>
        <taxon>Alphaproteobacteria</taxon>
        <taxon>Hyphomicrobiales</taxon>
        <taxon>Methylobacteriaceae</taxon>
        <taxon>Microvirga</taxon>
    </lineage>
</organism>
<dbReference type="GO" id="GO:0044331">
    <property type="term" value="P:cell-cell adhesion mediated by cadherin"/>
    <property type="evidence" value="ECO:0007669"/>
    <property type="project" value="TreeGrafter"/>
</dbReference>
<dbReference type="Proteomes" id="UP000254925">
    <property type="component" value="Unassembled WGS sequence"/>
</dbReference>
<keyword evidence="11" id="KW-1185">Reference proteome</keyword>
<evidence type="ECO:0000256" key="5">
    <source>
        <dbReference type="ARBA" id="ARBA00022837"/>
    </source>
</evidence>
<feature type="domain" description="PLAT" evidence="8">
    <location>
        <begin position="1005"/>
        <end position="1104"/>
    </location>
</feature>
<keyword evidence="2" id="KW-0812">Transmembrane</keyword>